<name>A0ABY8UAC6_TETOB</name>
<protein>
    <recommendedName>
        <fullName evidence="4">IMS import disulfide relay-system CHCH-CHCH-like Cx9C domain-containing protein</fullName>
    </recommendedName>
</protein>
<dbReference type="EMBL" id="CP126216">
    <property type="protein sequence ID" value="WIA18403.1"/>
    <property type="molecule type" value="Genomic_DNA"/>
</dbReference>
<reference evidence="2 3" key="1">
    <citation type="submission" date="2023-05" db="EMBL/GenBank/DDBJ databases">
        <title>A 100% complete, gapless, phased diploid assembly of the Scenedesmus obliquus UTEX 3031 genome.</title>
        <authorList>
            <person name="Biondi T.C."/>
            <person name="Hanschen E.R."/>
            <person name="Kwon T."/>
            <person name="Eng W."/>
            <person name="Kruse C.P.S."/>
            <person name="Koehler S.I."/>
            <person name="Kunde Y."/>
            <person name="Gleasner C.D."/>
            <person name="You Mak K.T."/>
            <person name="Polle J."/>
            <person name="Hovde B.T."/>
            <person name="Starkenburg S.R."/>
        </authorList>
    </citation>
    <scope>NUCLEOTIDE SEQUENCE [LARGE SCALE GENOMIC DNA]</scope>
    <source>
        <strain evidence="2 3">DOE0152z</strain>
    </source>
</reference>
<keyword evidence="3" id="KW-1185">Reference proteome</keyword>
<evidence type="ECO:0008006" key="4">
    <source>
        <dbReference type="Google" id="ProtNLM"/>
    </source>
</evidence>
<gene>
    <name evidence="2" type="ORF">OEZ85_009864</name>
</gene>
<sequence length="118" mass="12344">MPSCPRVLKALEDCQRKAKKDADWICAGLTAAAGWCIFASLCPAEVRAIEDCIGIGASYGKAPVIPQRCQDRAALLEACLESHQDIAKEKTGRCKGAQPIPKPQPAAVPAAAAAAQDS</sequence>
<evidence type="ECO:0000313" key="2">
    <source>
        <dbReference type="EMBL" id="WIA18403.1"/>
    </source>
</evidence>
<feature type="compositionally biased region" description="Low complexity" evidence="1">
    <location>
        <begin position="107"/>
        <end position="118"/>
    </location>
</feature>
<dbReference type="Proteomes" id="UP001244341">
    <property type="component" value="Chromosome 9b"/>
</dbReference>
<evidence type="ECO:0000256" key="1">
    <source>
        <dbReference type="SAM" id="MobiDB-lite"/>
    </source>
</evidence>
<accession>A0ABY8UAC6</accession>
<proteinExistence type="predicted"/>
<feature type="region of interest" description="Disordered" evidence="1">
    <location>
        <begin position="91"/>
        <end position="118"/>
    </location>
</feature>
<organism evidence="2 3">
    <name type="scientific">Tetradesmus obliquus</name>
    <name type="common">Green alga</name>
    <name type="synonym">Acutodesmus obliquus</name>
    <dbReference type="NCBI Taxonomy" id="3088"/>
    <lineage>
        <taxon>Eukaryota</taxon>
        <taxon>Viridiplantae</taxon>
        <taxon>Chlorophyta</taxon>
        <taxon>core chlorophytes</taxon>
        <taxon>Chlorophyceae</taxon>
        <taxon>CS clade</taxon>
        <taxon>Sphaeropleales</taxon>
        <taxon>Scenedesmaceae</taxon>
        <taxon>Tetradesmus</taxon>
    </lineage>
</organism>
<evidence type="ECO:0000313" key="3">
    <source>
        <dbReference type="Proteomes" id="UP001244341"/>
    </source>
</evidence>